<evidence type="ECO:0000256" key="3">
    <source>
        <dbReference type="ARBA" id="ARBA00022692"/>
    </source>
</evidence>
<dbReference type="GO" id="GO:0005840">
    <property type="term" value="C:ribosome"/>
    <property type="evidence" value="ECO:0007669"/>
    <property type="project" value="UniProtKB-KW"/>
</dbReference>
<evidence type="ECO:0000259" key="11">
    <source>
        <dbReference type="PROSITE" id="PS50262"/>
    </source>
</evidence>
<dbReference type="PROSITE" id="PS01193">
    <property type="entry name" value="RIBOSOMAL_S8E"/>
    <property type="match status" value="1"/>
</dbReference>
<reference evidence="13" key="1">
    <citation type="submission" date="2022-11" db="UniProtKB">
        <authorList>
            <consortium name="WormBaseParasite"/>
        </authorList>
    </citation>
    <scope>IDENTIFICATION</scope>
</reference>
<dbReference type="InterPro" id="IPR022309">
    <property type="entry name" value="Ribosomal_Se8/biogenesis_NSA2"/>
</dbReference>
<feature type="transmembrane region" description="Helical" evidence="10">
    <location>
        <begin position="388"/>
        <end position="410"/>
    </location>
</feature>
<dbReference type="GO" id="GO:0006412">
    <property type="term" value="P:translation"/>
    <property type="evidence" value="ECO:0007669"/>
    <property type="project" value="InterPro"/>
</dbReference>
<evidence type="ECO:0000256" key="8">
    <source>
        <dbReference type="RuleBase" id="RU000669"/>
    </source>
</evidence>
<dbReference type="AlphaFoldDB" id="A0A915NUP3"/>
<proteinExistence type="inferred from homology"/>
<dbReference type="InterPro" id="IPR000276">
    <property type="entry name" value="GPCR_Rhodpsn"/>
</dbReference>
<evidence type="ECO:0000256" key="4">
    <source>
        <dbReference type="ARBA" id="ARBA00022980"/>
    </source>
</evidence>
<dbReference type="Gene3D" id="3.10.290.70">
    <property type="match status" value="1"/>
</dbReference>
<accession>A0A915NUP3</accession>
<evidence type="ECO:0000313" key="12">
    <source>
        <dbReference type="Proteomes" id="UP000887560"/>
    </source>
</evidence>
<evidence type="ECO:0000256" key="6">
    <source>
        <dbReference type="ARBA" id="ARBA00023136"/>
    </source>
</evidence>
<dbReference type="FunFam" id="3.10.290.70:FF:000009">
    <property type="entry name" value="40S ribosomal protein S8"/>
    <property type="match status" value="1"/>
</dbReference>
<evidence type="ECO:0000256" key="7">
    <source>
        <dbReference type="ARBA" id="ARBA00023274"/>
    </source>
</evidence>
<feature type="transmembrane region" description="Helical" evidence="10">
    <location>
        <begin position="297"/>
        <end position="318"/>
    </location>
</feature>
<dbReference type="Pfam" id="PF01201">
    <property type="entry name" value="Ribosomal_S8e"/>
    <property type="match status" value="1"/>
</dbReference>
<dbReference type="FunFam" id="1.10.168.20:FF:000001">
    <property type="entry name" value="40S ribosomal protein S8"/>
    <property type="match status" value="1"/>
</dbReference>
<name>A0A915NUP3_9BILA</name>
<dbReference type="CDD" id="cd11380">
    <property type="entry name" value="Ribosomal_S8e_like"/>
    <property type="match status" value="1"/>
</dbReference>
<keyword evidence="12" id="KW-1185">Reference proteome</keyword>
<comment type="subcellular location">
    <subcellularLocation>
        <location evidence="1">Membrane</location>
    </subcellularLocation>
</comment>
<evidence type="ECO:0000313" key="13">
    <source>
        <dbReference type="WBParaSite" id="scf7180000420462.g5328"/>
    </source>
</evidence>
<comment type="similarity">
    <text evidence="2 8">Belongs to the eukaryotic ribosomal protein eS8 family.</text>
</comment>
<dbReference type="PRINTS" id="PR00237">
    <property type="entry name" value="GPCRRHODOPSN"/>
</dbReference>
<feature type="transmembrane region" description="Helical" evidence="10">
    <location>
        <begin position="509"/>
        <end position="531"/>
    </location>
</feature>
<keyword evidence="3 10" id="KW-0812">Transmembrane</keyword>
<dbReference type="Gene3D" id="1.20.1070.10">
    <property type="entry name" value="Rhodopsin 7-helix transmembrane proteins"/>
    <property type="match status" value="1"/>
</dbReference>
<evidence type="ECO:0000256" key="5">
    <source>
        <dbReference type="ARBA" id="ARBA00022989"/>
    </source>
</evidence>
<evidence type="ECO:0000256" key="1">
    <source>
        <dbReference type="ARBA" id="ARBA00004370"/>
    </source>
</evidence>
<evidence type="ECO:0000256" key="2">
    <source>
        <dbReference type="ARBA" id="ARBA00005257"/>
    </source>
</evidence>
<dbReference type="Pfam" id="PF00001">
    <property type="entry name" value="7tm_1"/>
    <property type="match status" value="1"/>
</dbReference>
<evidence type="ECO:0000256" key="10">
    <source>
        <dbReference type="SAM" id="Phobius"/>
    </source>
</evidence>
<dbReference type="GO" id="GO:1990904">
    <property type="term" value="C:ribonucleoprotein complex"/>
    <property type="evidence" value="ECO:0007669"/>
    <property type="project" value="UniProtKB-KW"/>
</dbReference>
<dbReference type="PROSITE" id="PS50262">
    <property type="entry name" value="G_PROTEIN_RECEP_F1_2"/>
    <property type="match status" value="1"/>
</dbReference>
<feature type="transmembrane region" description="Helical" evidence="10">
    <location>
        <begin position="339"/>
        <end position="361"/>
    </location>
</feature>
<dbReference type="InterPro" id="IPR042563">
    <property type="entry name" value="Ribosomal_protein_eS8_euk"/>
</dbReference>
<dbReference type="InterPro" id="IPR001047">
    <property type="entry name" value="Ribosomal_eS8"/>
</dbReference>
<dbReference type="Proteomes" id="UP000887560">
    <property type="component" value="Unplaced"/>
</dbReference>
<feature type="transmembrane region" description="Helical" evidence="10">
    <location>
        <begin position="264"/>
        <end position="285"/>
    </location>
</feature>
<dbReference type="GO" id="GO:0003735">
    <property type="term" value="F:structural constituent of ribosome"/>
    <property type="evidence" value="ECO:0007669"/>
    <property type="project" value="InterPro"/>
</dbReference>
<keyword evidence="6 10" id="KW-0472">Membrane</keyword>
<dbReference type="Gene3D" id="1.10.168.20">
    <property type="entry name" value="Ribosomal protein S8e, subdomain"/>
    <property type="match status" value="1"/>
</dbReference>
<sequence>MGISQDNWHKRRKTGGKRNPIHKKRKHELGRPSANTKIGPKRIHLVRCRGGNIKHRALRLDTGNFAWASEGCTRKTRIIDTVYNASNNELVRTKTLVKGSIITIDAVPFRQWYEAHYALPLARKKGQKLTEEEEQRISGHKRSKKTLKKYSDRQKTAAVEPHVLEQFQAGRLLARISSRPGQSGRCDGYILEGKELEFYMKKIRAKKTKFSLKMTSILSTVIRMSLIMAFAIFGNLFLIFVIYKGNKISRSKISPVQLLILHTCFADLLFALLSLGSEIGILLTFPHFYASDLVCRLVRYLQVLPLYASPFLMVAISIDRYQAICRPLVHYTSDRFRRPNYFGLTAWLFASICSVPQLFIWQKMSIGKIGNNTTTSIVEWNFAENDSVIAWLLPSLISAFFYFKICTTVWKLPFWQIQQDDNDNNLKQQKVSNSIEASCRLTREYVEVLRKSSTTFQNQVTEFDKKRIKTVRLTLIIVMCNFFLWLPFCVINVLQAFAHKWAWGSGQTIITQIAILGNLNACVNPWIYILFNRKITKRALGTIFCRNAINAAISSEESDWIPSRLVIERVEESGYEEKIY</sequence>
<feature type="transmembrane region" description="Helical" evidence="10">
    <location>
        <begin position="473"/>
        <end position="497"/>
    </location>
</feature>
<dbReference type="GO" id="GO:0004930">
    <property type="term" value="F:G protein-coupled receptor activity"/>
    <property type="evidence" value="ECO:0007669"/>
    <property type="project" value="InterPro"/>
</dbReference>
<feature type="domain" description="G-protein coupled receptors family 1 profile" evidence="11">
    <location>
        <begin position="234"/>
        <end position="528"/>
    </location>
</feature>
<dbReference type="InterPro" id="IPR018283">
    <property type="entry name" value="Ribosomal_eS8_CS"/>
</dbReference>
<feature type="region of interest" description="Disordered" evidence="9">
    <location>
        <begin position="1"/>
        <end position="37"/>
    </location>
</feature>
<feature type="transmembrane region" description="Helical" evidence="10">
    <location>
        <begin position="221"/>
        <end position="243"/>
    </location>
</feature>
<dbReference type="InterPro" id="IPR017452">
    <property type="entry name" value="GPCR_Rhodpsn_7TM"/>
</dbReference>
<keyword evidence="7 8" id="KW-0687">Ribonucleoprotein</keyword>
<organism evidence="12 13">
    <name type="scientific">Meloidogyne floridensis</name>
    <dbReference type="NCBI Taxonomy" id="298350"/>
    <lineage>
        <taxon>Eukaryota</taxon>
        <taxon>Metazoa</taxon>
        <taxon>Ecdysozoa</taxon>
        <taxon>Nematoda</taxon>
        <taxon>Chromadorea</taxon>
        <taxon>Rhabditida</taxon>
        <taxon>Tylenchina</taxon>
        <taxon>Tylenchomorpha</taxon>
        <taxon>Tylenchoidea</taxon>
        <taxon>Meloidogynidae</taxon>
        <taxon>Meloidogyninae</taxon>
        <taxon>Meloidogyne</taxon>
    </lineage>
</organism>
<dbReference type="PANTHER" id="PTHR10394">
    <property type="entry name" value="40S RIBOSOMAL PROTEIN S8"/>
    <property type="match status" value="1"/>
</dbReference>
<keyword evidence="5 10" id="KW-1133">Transmembrane helix</keyword>
<protein>
    <recommendedName>
        <fullName evidence="8">40S ribosomal protein S8</fullName>
    </recommendedName>
</protein>
<dbReference type="GO" id="GO:0016020">
    <property type="term" value="C:membrane"/>
    <property type="evidence" value="ECO:0007669"/>
    <property type="project" value="UniProtKB-SubCell"/>
</dbReference>
<dbReference type="NCBIfam" id="TIGR00307">
    <property type="entry name" value="eS8"/>
    <property type="match status" value="1"/>
</dbReference>
<dbReference type="WBParaSite" id="scf7180000420462.g5328">
    <property type="protein sequence ID" value="scf7180000420462.g5328"/>
    <property type="gene ID" value="scf7180000420462.g5328"/>
</dbReference>
<feature type="compositionally biased region" description="Basic residues" evidence="9">
    <location>
        <begin position="9"/>
        <end position="28"/>
    </location>
</feature>
<evidence type="ECO:0000256" key="9">
    <source>
        <dbReference type="SAM" id="MobiDB-lite"/>
    </source>
</evidence>
<keyword evidence="4 8" id="KW-0689">Ribosomal protein</keyword>
<dbReference type="SUPFAM" id="SSF81321">
    <property type="entry name" value="Family A G protein-coupled receptor-like"/>
    <property type="match status" value="1"/>
</dbReference>